<dbReference type="Pfam" id="PF00787">
    <property type="entry name" value="PX"/>
    <property type="match status" value="1"/>
</dbReference>
<organism evidence="3 4">
    <name type="scientific">Thlaspi arvense</name>
    <name type="common">Field penny-cress</name>
    <dbReference type="NCBI Taxonomy" id="13288"/>
    <lineage>
        <taxon>Eukaryota</taxon>
        <taxon>Viridiplantae</taxon>
        <taxon>Streptophyta</taxon>
        <taxon>Embryophyta</taxon>
        <taxon>Tracheophyta</taxon>
        <taxon>Spermatophyta</taxon>
        <taxon>Magnoliopsida</taxon>
        <taxon>eudicotyledons</taxon>
        <taxon>Gunneridae</taxon>
        <taxon>Pentapetalae</taxon>
        <taxon>rosids</taxon>
        <taxon>malvids</taxon>
        <taxon>Brassicales</taxon>
        <taxon>Brassicaceae</taxon>
        <taxon>Thlaspideae</taxon>
        <taxon>Thlaspi</taxon>
    </lineage>
</organism>
<keyword evidence="4" id="KW-1185">Reference proteome</keyword>
<dbReference type="CDD" id="cd07596">
    <property type="entry name" value="BAR_SNX"/>
    <property type="match status" value="1"/>
</dbReference>
<dbReference type="InterPro" id="IPR027267">
    <property type="entry name" value="AH/BAR_dom_sf"/>
</dbReference>
<dbReference type="GO" id="GO:0005768">
    <property type="term" value="C:endosome"/>
    <property type="evidence" value="ECO:0007669"/>
    <property type="project" value="UniProtKB-ARBA"/>
</dbReference>
<comment type="caution">
    <text evidence="3">The sequence shown here is derived from an EMBL/GenBank/DDBJ whole genome shotgun (WGS) entry which is preliminary data.</text>
</comment>
<reference evidence="3 4" key="1">
    <citation type="submission" date="2022-03" db="EMBL/GenBank/DDBJ databases">
        <authorList>
            <person name="Nunn A."/>
            <person name="Chopra R."/>
            <person name="Nunn A."/>
            <person name="Contreras Garrido A."/>
        </authorList>
    </citation>
    <scope>NUCLEOTIDE SEQUENCE [LARGE SCALE GENOMIC DNA]</scope>
</reference>
<dbReference type="Pfam" id="PF09325">
    <property type="entry name" value="Vps5"/>
    <property type="match status" value="1"/>
</dbReference>
<dbReference type="PANTHER" id="PTHR46757">
    <property type="entry name" value="SORTING NEXIN-RELATED"/>
    <property type="match status" value="1"/>
</dbReference>
<evidence type="ECO:0000313" key="3">
    <source>
        <dbReference type="EMBL" id="CAH2056673.1"/>
    </source>
</evidence>
<dbReference type="GO" id="GO:0035091">
    <property type="term" value="F:phosphatidylinositol binding"/>
    <property type="evidence" value="ECO:0007669"/>
    <property type="project" value="InterPro"/>
</dbReference>
<dbReference type="CDD" id="cd06865">
    <property type="entry name" value="PX_SNX_like"/>
    <property type="match status" value="1"/>
</dbReference>
<name>A0AAU9S679_THLAR</name>
<proteinExistence type="predicted"/>
<dbReference type="InterPro" id="IPR036871">
    <property type="entry name" value="PX_dom_sf"/>
</dbReference>
<feature type="compositionally biased region" description="Low complexity" evidence="1">
    <location>
        <begin position="86"/>
        <end position="95"/>
    </location>
</feature>
<dbReference type="InterPro" id="IPR001683">
    <property type="entry name" value="PX_dom"/>
</dbReference>
<evidence type="ECO:0000313" key="4">
    <source>
        <dbReference type="Proteomes" id="UP000836841"/>
    </source>
</evidence>
<evidence type="ECO:0000259" key="2">
    <source>
        <dbReference type="PROSITE" id="PS50195"/>
    </source>
</evidence>
<feature type="region of interest" description="Disordered" evidence="1">
    <location>
        <begin position="1"/>
        <end position="29"/>
    </location>
</feature>
<dbReference type="Gene3D" id="1.20.1270.60">
    <property type="entry name" value="Arfaptin homology (AH) domain/BAR domain"/>
    <property type="match status" value="1"/>
</dbReference>
<protein>
    <recommendedName>
        <fullName evidence="2">PX domain-containing protein</fullName>
    </recommendedName>
</protein>
<feature type="region of interest" description="Disordered" evidence="1">
    <location>
        <begin position="70"/>
        <end position="95"/>
    </location>
</feature>
<evidence type="ECO:0000256" key="1">
    <source>
        <dbReference type="SAM" id="MobiDB-lite"/>
    </source>
</evidence>
<dbReference type="GO" id="GO:0016020">
    <property type="term" value="C:membrane"/>
    <property type="evidence" value="ECO:0007669"/>
    <property type="project" value="UniProtKB-ARBA"/>
</dbReference>
<dbReference type="PROSITE" id="PS50195">
    <property type="entry name" value="PX"/>
    <property type="match status" value="1"/>
</dbReference>
<dbReference type="Gene3D" id="3.30.1520.10">
    <property type="entry name" value="Phox-like domain"/>
    <property type="match status" value="1"/>
</dbReference>
<sequence length="520" mass="58691">MGYENDDSEQAHNDELPEEMETVVLDEPSTATISEALSSDSPSRVMSSRIPNSFNSFLQTPSSAEAVFRSFDGDHSHDGELNGHNSSGETSTSSALSTTEYLRISVSDPQKEQDFANSLVPGGNTYYTYLVTTRTNIPQFGGFEFSVRRRFREFVTLSDRLLEAYRGFFVPVRPDKSMVEGQVMQKQGFLEQRRVELEKYLSRLAAHPLIKRSDELRLFLQVEWKFPLVQTRDVASRMFDGAVKLPQQLFRETAGALDPKEASQPARVGSDLLRIFKELRQSVANAWGKKPAVVEEDEEFLDKKKKVLYLEQQLSNVSVQAESLVKAQQDMGETMGELGMAFVKLTNLETKEATYEFQIARAADMKYVATAAVKASRLYRELNGQTIKYLAKLHEYLELMLAINNAFLDRSNALLTLQTLLSELSSLSSRIEKLEAASLKVFGGDRSKIRKIEELKGAITVTEGAKDCAFKEYEQIKENNKSELERLDKEKHNDFLGMLKGLIVNQVLFSSLAVTCFMNF</sequence>
<dbReference type="Proteomes" id="UP000836841">
    <property type="component" value="Unassembled WGS sequence"/>
</dbReference>
<dbReference type="SMART" id="SM00312">
    <property type="entry name" value="PX"/>
    <property type="match status" value="1"/>
</dbReference>
<feature type="domain" description="PX" evidence="2">
    <location>
        <begin position="107"/>
        <end position="226"/>
    </location>
</feature>
<dbReference type="AlphaFoldDB" id="A0AAU9S679"/>
<gene>
    <name evidence="3" type="ORF">TAV2_LOCUS11889</name>
</gene>
<dbReference type="SUPFAM" id="SSF64268">
    <property type="entry name" value="PX domain"/>
    <property type="match status" value="1"/>
</dbReference>
<dbReference type="EMBL" id="CAJVSB020000511">
    <property type="protein sequence ID" value="CAH2056673.1"/>
    <property type="molecule type" value="Genomic_DNA"/>
</dbReference>
<accession>A0AAU9S679</accession>
<dbReference type="InterPro" id="IPR015404">
    <property type="entry name" value="Vps5_C"/>
</dbReference>
<dbReference type="InterPro" id="IPR044279">
    <property type="entry name" value="SNX2A/B"/>
</dbReference>
<feature type="compositionally biased region" description="Basic and acidic residues" evidence="1">
    <location>
        <begin position="71"/>
        <end position="81"/>
    </location>
</feature>
<dbReference type="PANTHER" id="PTHR46757:SF2">
    <property type="entry name" value="OS05G0346100 PROTEIN"/>
    <property type="match status" value="1"/>
</dbReference>